<sequence length="148" mass="15409">MSSPSRGPLLPRLIALVIGLVYLTLGLLGFFVAEPTHMGHDPGNAVWIFSTSALLNIVHTAVGALGIAAATKTAGAQFYGWALFVGFTGFTIYGVFAAAAGSPGDHVNIDWANNWLHGGTAVLGLVLGFLQPKKQPADAREARTGHAE</sequence>
<feature type="transmembrane region" description="Helical" evidence="1">
    <location>
        <begin position="12"/>
        <end position="33"/>
    </location>
</feature>
<keyword evidence="1" id="KW-1133">Transmembrane helix</keyword>
<protein>
    <recommendedName>
        <fullName evidence="4">DUF4383 domain-containing protein</fullName>
    </recommendedName>
</protein>
<dbReference type="Pfam" id="PF14325">
    <property type="entry name" value="DUF4383"/>
    <property type="match status" value="1"/>
</dbReference>
<dbReference type="SUPFAM" id="SSF103473">
    <property type="entry name" value="MFS general substrate transporter"/>
    <property type="match status" value="1"/>
</dbReference>
<dbReference type="AlphaFoldDB" id="A0A1I0XYU1"/>
<name>A0A1I0XYU1_9PSEU</name>
<dbReference type="RefSeq" id="WP_091671817.1">
    <property type="nucleotide sequence ID" value="NZ_FOKG01000004.1"/>
</dbReference>
<dbReference type="OrthoDB" id="3625230at2"/>
<evidence type="ECO:0000313" key="2">
    <source>
        <dbReference type="EMBL" id="SFB06074.1"/>
    </source>
</evidence>
<accession>A0A1I0XYU1</accession>
<feature type="transmembrane region" description="Helical" evidence="1">
    <location>
        <begin position="78"/>
        <end position="100"/>
    </location>
</feature>
<feature type="transmembrane region" description="Helical" evidence="1">
    <location>
        <begin position="45"/>
        <end position="71"/>
    </location>
</feature>
<keyword evidence="3" id="KW-1185">Reference proteome</keyword>
<keyword evidence="1" id="KW-0472">Membrane</keyword>
<reference evidence="3" key="1">
    <citation type="submission" date="2016-10" db="EMBL/GenBank/DDBJ databases">
        <authorList>
            <person name="Varghese N."/>
            <person name="Submissions S."/>
        </authorList>
    </citation>
    <scope>NUCLEOTIDE SEQUENCE [LARGE SCALE GENOMIC DNA]</scope>
    <source>
        <strain evidence="3">CGMCC 4.3568</strain>
    </source>
</reference>
<dbReference type="EMBL" id="FOKG01000004">
    <property type="protein sequence ID" value="SFB06074.1"/>
    <property type="molecule type" value="Genomic_DNA"/>
</dbReference>
<evidence type="ECO:0008006" key="4">
    <source>
        <dbReference type="Google" id="ProtNLM"/>
    </source>
</evidence>
<evidence type="ECO:0000313" key="3">
    <source>
        <dbReference type="Proteomes" id="UP000243799"/>
    </source>
</evidence>
<organism evidence="2 3">
    <name type="scientific">Amycolatopsis marina</name>
    <dbReference type="NCBI Taxonomy" id="490629"/>
    <lineage>
        <taxon>Bacteria</taxon>
        <taxon>Bacillati</taxon>
        <taxon>Actinomycetota</taxon>
        <taxon>Actinomycetes</taxon>
        <taxon>Pseudonocardiales</taxon>
        <taxon>Pseudonocardiaceae</taxon>
        <taxon>Amycolatopsis</taxon>
    </lineage>
</organism>
<gene>
    <name evidence="2" type="ORF">SAMN05216266_104114</name>
</gene>
<keyword evidence="1" id="KW-0812">Transmembrane</keyword>
<dbReference type="Proteomes" id="UP000243799">
    <property type="component" value="Unassembled WGS sequence"/>
</dbReference>
<feature type="transmembrane region" description="Helical" evidence="1">
    <location>
        <begin position="112"/>
        <end position="130"/>
    </location>
</feature>
<evidence type="ECO:0000256" key="1">
    <source>
        <dbReference type="SAM" id="Phobius"/>
    </source>
</evidence>
<proteinExistence type="predicted"/>
<dbReference type="InterPro" id="IPR036259">
    <property type="entry name" value="MFS_trans_sf"/>
</dbReference>
<dbReference type="STRING" id="490629.SAMN05216266_104114"/>